<dbReference type="EMBL" id="JAQJAN010000018">
    <property type="protein sequence ID" value="KAJ5709527.1"/>
    <property type="molecule type" value="Genomic_DNA"/>
</dbReference>
<keyword evidence="1" id="KW-0677">Repeat</keyword>
<dbReference type="GO" id="GO:0010468">
    <property type="term" value="P:regulation of gene expression"/>
    <property type="evidence" value="ECO:0007669"/>
    <property type="project" value="TreeGrafter"/>
</dbReference>
<evidence type="ECO:0000256" key="3">
    <source>
        <dbReference type="PROSITE-ProRule" id="PRU00023"/>
    </source>
</evidence>
<keyword evidence="5" id="KW-1185">Reference proteome</keyword>
<dbReference type="PROSITE" id="PS50297">
    <property type="entry name" value="ANK_REP_REGION"/>
    <property type="match status" value="1"/>
</dbReference>
<proteinExistence type="predicted"/>
<name>A0AAD6HDJ0_9EURO</name>
<evidence type="ECO:0000313" key="5">
    <source>
        <dbReference type="Proteomes" id="UP001215712"/>
    </source>
</evidence>
<dbReference type="AlphaFoldDB" id="A0AAD6HDJ0"/>
<reference evidence="4" key="1">
    <citation type="journal article" date="2023" name="IMA Fungus">
        <title>Comparative genomic study of the Penicillium genus elucidates a diverse pangenome and 15 lateral gene transfer events.</title>
        <authorList>
            <person name="Petersen C."/>
            <person name="Sorensen T."/>
            <person name="Nielsen M.R."/>
            <person name="Sondergaard T.E."/>
            <person name="Sorensen J.L."/>
            <person name="Fitzpatrick D.A."/>
            <person name="Frisvad J.C."/>
            <person name="Nielsen K.L."/>
        </authorList>
    </citation>
    <scope>NUCLEOTIDE SEQUENCE</scope>
    <source>
        <strain evidence="4">IBT 17514</strain>
    </source>
</reference>
<gene>
    <name evidence="4" type="ORF">N7493_009818</name>
</gene>
<keyword evidence="2 3" id="KW-0040">ANK repeat</keyword>
<reference evidence="4" key="2">
    <citation type="submission" date="2023-01" db="EMBL/GenBank/DDBJ databases">
        <authorList>
            <person name="Petersen C."/>
        </authorList>
    </citation>
    <scope>NUCLEOTIDE SEQUENCE</scope>
    <source>
        <strain evidence="4">IBT 17514</strain>
    </source>
</reference>
<evidence type="ECO:0000256" key="1">
    <source>
        <dbReference type="ARBA" id="ARBA00022737"/>
    </source>
</evidence>
<dbReference type="Gene3D" id="1.25.40.20">
    <property type="entry name" value="Ankyrin repeat-containing domain"/>
    <property type="match status" value="3"/>
</dbReference>
<organism evidence="4 5">
    <name type="scientific">Penicillium malachiteum</name>
    <dbReference type="NCBI Taxonomy" id="1324776"/>
    <lineage>
        <taxon>Eukaryota</taxon>
        <taxon>Fungi</taxon>
        <taxon>Dikarya</taxon>
        <taxon>Ascomycota</taxon>
        <taxon>Pezizomycotina</taxon>
        <taxon>Eurotiomycetes</taxon>
        <taxon>Eurotiomycetidae</taxon>
        <taxon>Eurotiales</taxon>
        <taxon>Aspergillaceae</taxon>
        <taxon>Penicillium</taxon>
    </lineage>
</organism>
<dbReference type="Proteomes" id="UP001215712">
    <property type="component" value="Unassembled WGS sequence"/>
</dbReference>
<dbReference type="SUPFAM" id="SSF48403">
    <property type="entry name" value="Ankyrin repeat"/>
    <property type="match status" value="2"/>
</dbReference>
<sequence length="502" mass="56125">MFQLYNFTKPTPKQRSSGVTELRLNIPYLLLLTTLQRISFSPINVACAGAQRELLLWLIHHALPSANLHDRDANGETPHFSAVNGLNGEVDDTSLSGDTRKREEFISFLLDQGWSVRDSNVFVQQDFNVDNQIEKTVLGAAIRYASQKMVSCLIAEGADVHAQQIWRDHTPMRRSDHIENGAKVTALHIASMFWNLEGIRALLVHPEDETVAEMISSTDDHGRIPLHWALQGTRDEPHRELNKNKEYQSPPRKMDTVQLLVSASPDTISATDRHGATVFNYAVKSDSALPGILAIVKILLDAKPPALNTRDLIGATALQDAMVHHSRRMGGILDPQFAELVDTLLDNGADAHLSLHKLFAGSWLDSISTVMIEHLLKQTDINETDADGCTAMHYAVRNMDQIDATRYLISRGADVTVKNHKGDTPLHNVMGGTMIWKRDENKKPLKSHDTPIKVRAELIQMLIDAGGSMDFRNAAGQTPTQMLEEVDQRRKMRARQFFPRPV</sequence>
<feature type="repeat" description="ANK" evidence="3">
    <location>
        <begin position="387"/>
        <end position="420"/>
    </location>
</feature>
<accession>A0AAD6HDJ0</accession>
<dbReference type="PANTHER" id="PTHR24124">
    <property type="entry name" value="ANKYRIN REPEAT FAMILY A"/>
    <property type="match status" value="1"/>
</dbReference>
<comment type="caution">
    <text evidence="4">The sequence shown here is derived from an EMBL/GenBank/DDBJ whole genome shotgun (WGS) entry which is preliminary data.</text>
</comment>
<dbReference type="PROSITE" id="PS50088">
    <property type="entry name" value="ANK_REPEAT"/>
    <property type="match status" value="1"/>
</dbReference>
<dbReference type="GO" id="GO:0005634">
    <property type="term" value="C:nucleus"/>
    <property type="evidence" value="ECO:0007669"/>
    <property type="project" value="TreeGrafter"/>
</dbReference>
<evidence type="ECO:0000256" key="2">
    <source>
        <dbReference type="ARBA" id="ARBA00023043"/>
    </source>
</evidence>
<dbReference type="PANTHER" id="PTHR24124:SF14">
    <property type="entry name" value="CHROMOSOME UNDETERMINED SCAFFOLD_25, WHOLE GENOME SHOTGUN SEQUENCE"/>
    <property type="match status" value="1"/>
</dbReference>
<evidence type="ECO:0000313" key="4">
    <source>
        <dbReference type="EMBL" id="KAJ5709527.1"/>
    </source>
</evidence>
<dbReference type="InterPro" id="IPR036770">
    <property type="entry name" value="Ankyrin_rpt-contain_sf"/>
</dbReference>
<dbReference type="SMART" id="SM00248">
    <property type="entry name" value="ANK"/>
    <property type="match status" value="9"/>
</dbReference>
<protein>
    <submittedName>
        <fullName evidence="4">Ankyrin</fullName>
    </submittedName>
</protein>
<dbReference type="Pfam" id="PF12796">
    <property type="entry name" value="Ank_2"/>
    <property type="match status" value="1"/>
</dbReference>
<dbReference type="InterPro" id="IPR002110">
    <property type="entry name" value="Ankyrin_rpt"/>
</dbReference>